<feature type="domain" description="Tetrapyrrole methylase" evidence="7">
    <location>
        <begin position="4"/>
        <end position="209"/>
    </location>
</feature>
<dbReference type="Proteomes" id="UP000062768">
    <property type="component" value="Chromosome I"/>
</dbReference>
<dbReference type="RefSeq" id="WP_060537813.1">
    <property type="nucleotide sequence ID" value="NZ_LN734822.1"/>
</dbReference>
<dbReference type="GO" id="GO:0009236">
    <property type="term" value="P:cobalamin biosynthetic process"/>
    <property type="evidence" value="ECO:0007669"/>
    <property type="project" value="UniProtKB-UniPathway"/>
</dbReference>
<evidence type="ECO:0000256" key="1">
    <source>
        <dbReference type="ARBA" id="ARBA00004953"/>
    </source>
</evidence>
<dbReference type="PANTHER" id="PTHR45790:SF4">
    <property type="entry name" value="COBALT-PRECORRIN-4 C(11)-METHYLTRANSFERASE"/>
    <property type="match status" value="1"/>
</dbReference>
<dbReference type="GeneID" id="26739629"/>
<gene>
    <name evidence="8" type="primary">cbiF</name>
    <name evidence="8" type="ORF">MB9_1385</name>
</gene>
<dbReference type="UniPathway" id="UPA00148"/>
<dbReference type="Gene3D" id="3.40.1010.10">
    <property type="entry name" value="Cobalt-precorrin-4 Transmethylase, Domain 1"/>
    <property type="match status" value="1"/>
</dbReference>
<comment type="pathway">
    <text evidence="1">Cofactor biosynthesis; adenosylcobalamin biosynthesis.</text>
</comment>
<dbReference type="GO" id="GO:0032259">
    <property type="term" value="P:methylation"/>
    <property type="evidence" value="ECO:0007669"/>
    <property type="project" value="UniProtKB-KW"/>
</dbReference>
<dbReference type="PATRIC" id="fig|2162.10.peg.1448"/>
<dbReference type="InterPro" id="IPR050161">
    <property type="entry name" value="Siro_Cobalamin_biosynth"/>
</dbReference>
<evidence type="ECO:0000256" key="6">
    <source>
        <dbReference type="ARBA" id="ARBA00022691"/>
    </source>
</evidence>
<dbReference type="InterPro" id="IPR003043">
    <property type="entry name" value="Uropor_MeTrfase_CS"/>
</dbReference>
<keyword evidence="5 8" id="KW-0808">Transferase</keyword>
<sequence length="255" mass="27548">MQGKVIFIGAGPGDPELLTIKAAKVIEKADLIIYAGSLVNPQVLSGAKEGAEIHNSAQMNLDEIVQMMAESAQAGKLVARVHTGDPAIYGAIAEQIQYLKSEKVPYEIIPGVSSLFASAAALEAELTQPEVSQTVIITRPAGRTPKPEKEAIRLLAEHQATMCIFLGVHMIEKVVDELLTSYTRQTPVAVVQKASWEDEKIVRGTLEDIAHRVKDAGITKTALIVVGDVLGIDEVTPSKLYDAHFTHEYRKGEGE</sequence>
<dbReference type="EMBL" id="LN734822">
    <property type="protein sequence ID" value="CEL25022.1"/>
    <property type="molecule type" value="Genomic_DNA"/>
</dbReference>
<comment type="similarity">
    <text evidence="2">Belongs to the precorrin methyltransferase family.</text>
</comment>
<dbReference type="SUPFAM" id="SSF53790">
    <property type="entry name" value="Tetrapyrrole methylase"/>
    <property type="match status" value="1"/>
</dbReference>
<keyword evidence="4 8" id="KW-0489">Methyltransferase</keyword>
<evidence type="ECO:0000313" key="9">
    <source>
        <dbReference type="Proteomes" id="UP000062768"/>
    </source>
</evidence>
<accession>A0A0S4FPK5</accession>
<dbReference type="InterPro" id="IPR006362">
    <property type="entry name" value="Cbl_synth_CobM/CibF"/>
</dbReference>
<keyword evidence="6" id="KW-0949">S-adenosyl-L-methionine</keyword>
<dbReference type="PROSITE" id="PS00839">
    <property type="entry name" value="SUMT_1"/>
    <property type="match status" value="1"/>
</dbReference>
<dbReference type="InterPro" id="IPR014776">
    <property type="entry name" value="4pyrrole_Mease_sub2"/>
</dbReference>
<evidence type="ECO:0000256" key="2">
    <source>
        <dbReference type="ARBA" id="ARBA00005879"/>
    </source>
</evidence>
<name>A0A0S4FPK5_METFO</name>
<keyword evidence="9" id="KW-1185">Reference proteome</keyword>
<dbReference type="InterPro" id="IPR035996">
    <property type="entry name" value="4pyrrol_Methylase_sf"/>
</dbReference>
<evidence type="ECO:0000256" key="3">
    <source>
        <dbReference type="ARBA" id="ARBA00022573"/>
    </source>
</evidence>
<protein>
    <submittedName>
        <fullName evidence="8">Cobalt-precorrin-4 C(11)-methyltransferase</fullName>
        <ecNumber evidence="8">2.1.1.-</ecNumber>
    </submittedName>
</protein>
<evidence type="ECO:0000259" key="7">
    <source>
        <dbReference type="Pfam" id="PF00590"/>
    </source>
</evidence>
<proteinExistence type="inferred from homology"/>
<keyword evidence="3" id="KW-0169">Cobalamin biosynthesis</keyword>
<dbReference type="InterPro" id="IPR000878">
    <property type="entry name" value="4pyrrol_Mease"/>
</dbReference>
<dbReference type="Gene3D" id="3.30.950.10">
    <property type="entry name" value="Methyltransferase, Cobalt-precorrin-4 Transmethylase, Domain 2"/>
    <property type="match status" value="1"/>
</dbReference>
<dbReference type="PANTHER" id="PTHR45790">
    <property type="entry name" value="SIROHEME SYNTHASE-RELATED"/>
    <property type="match status" value="1"/>
</dbReference>
<dbReference type="Pfam" id="PF00590">
    <property type="entry name" value="TP_methylase"/>
    <property type="match status" value="1"/>
</dbReference>
<dbReference type="CDD" id="cd11641">
    <property type="entry name" value="Precorrin-4_C11-MT"/>
    <property type="match status" value="1"/>
</dbReference>
<dbReference type="InterPro" id="IPR014777">
    <property type="entry name" value="4pyrrole_Mease_sub1"/>
</dbReference>
<dbReference type="GO" id="GO:0046026">
    <property type="term" value="F:precorrin-4 C11-methyltransferase activity"/>
    <property type="evidence" value="ECO:0007669"/>
    <property type="project" value="InterPro"/>
</dbReference>
<dbReference type="EC" id="2.1.1.-" evidence="8"/>
<evidence type="ECO:0000256" key="4">
    <source>
        <dbReference type="ARBA" id="ARBA00022603"/>
    </source>
</evidence>
<evidence type="ECO:0000256" key="5">
    <source>
        <dbReference type="ARBA" id="ARBA00022679"/>
    </source>
</evidence>
<dbReference type="NCBIfam" id="TIGR01465">
    <property type="entry name" value="cobM_cbiF"/>
    <property type="match status" value="1"/>
</dbReference>
<dbReference type="AlphaFoldDB" id="A0A0S4FPK5"/>
<evidence type="ECO:0000313" key="8">
    <source>
        <dbReference type="EMBL" id="CEL25022.1"/>
    </source>
</evidence>
<reference evidence="8" key="1">
    <citation type="submission" date="2014-09" db="EMBL/GenBank/DDBJ databases">
        <authorList>
            <person name="Wibberg D."/>
        </authorList>
    </citation>
    <scope>NUCLEOTIDE SEQUENCE [LARGE SCALE GENOMIC DNA]</scope>
    <source>
        <strain evidence="8">Mb9</strain>
    </source>
</reference>
<organism evidence="8 9">
    <name type="scientific">Methanobacterium formicicum</name>
    <dbReference type="NCBI Taxonomy" id="2162"/>
    <lineage>
        <taxon>Archaea</taxon>
        <taxon>Methanobacteriati</taxon>
        <taxon>Methanobacteriota</taxon>
        <taxon>Methanomada group</taxon>
        <taxon>Methanobacteria</taxon>
        <taxon>Methanobacteriales</taxon>
        <taxon>Methanobacteriaceae</taxon>
        <taxon>Methanobacterium</taxon>
    </lineage>
</organism>